<name>A0ABD5M5G3_9EURY</name>
<protein>
    <submittedName>
        <fullName evidence="1">Peptide ABC transporter ATP-binding protein</fullName>
    </submittedName>
</protein>
<proteinExistence type="predicted"/>
<keyword evidence="1" id="KW-0547">Nucleotide-binding</keyword>
<dbReference type="RefSeq" id="WP_371162686.1">
    <property type="nucleotide sequence ID" value="NZ_JBEDNX010000008.1"/>
</dbReference>
<evidence type="ECO:0000313" key="2">
    <source>
        <dbReference type="Proteomes" id="UP001567572"/>
    </source>
</evidence>
<sequence length="129" mass="13305">MSGTDSHAALAVETDDLTLSVDGVDVSVHATERRLFLEVGSVGDALRVARRLPADAASDLAVRELRRGDLTAEVRVRGRTVAVAGADARPGPLSHRLGVAPAEVRLAGAVGAGYGGLSAALRRARLLFA</sequence>
<evidence type="ECO:0000313" key="1">
    <source>
        <dbReference type="EMBL" id="MEZ3164617.1"/>
    </source>
</evidence>
<dbReference type="EMBL" id="JBEDNY010000004">
    <property type="protein sequence ID" value="MEZ3164617.1"/>
    <property type="molecule type" value="Genomic_DNA"/>
</dbReference>
<organism evidence="1 2">
    <name type="scientific">Halorubrum miltondacostae</name>
    <dbReference type="NCBI Taxonomy" id="3076378"/>
    <lineage>
        <taxon>Archaea</taxon>
        <taxon>Methanobacteriati</taxon>
        <taxon>Methanobacteriota</taxon>
        <taxon>Stenosarchaea group</taxon>
        <taxon>Halobacteria</taxon>
        <taxon>Halobacteriales</taxon>
        <taxon>Haloferacaceae</taxon>
        <taxon>Halorubrum</taxon>
    </lineage>
</organism>
<keyword evidence="1" id="KW-0067">ATP-binding</keyword>
<dbReference type="AlphaFoldDB" id="A0ABD5M5G3"/>
<gene>
    <name evidence="1" type="ORF">ABNG04_12160</name>
</gene>
<reference evidence="1 2" key="1">
    <citation type="submission" date="2024-06" db="EMBL/GenBank/DDBJ databases">
        <title>Halorubrum miltondacostae sp. nov., a potential PHA producer isolated from an inland solar saltern in Rio Maior, Portugal.</title>
        <authorList>
            <person name="Albuquerque L."/>
            <person name="Viver T."/>
            <person name="Barroso C."/>
            <person name="Claudino R."/>
            <person name="Galvan M."/>
            <person name="Simoes G."/>
            <person name="Lobo Da Cunha A."/>
            <person name="Egas C."/>
        </authorList>
    </citation>
    <scope>NUCLEOTIDE SEQUENCE [LARGE SCALE GENOMIC DNA]</scope>
    <source>
        <strain evidence="1 2">RMP-11</strain>
    </source>
</reference>
<dbReference type="Proteomes" id="UP001567572">
    <property type="component" value="Unassembled WGS sequence"/>
</dbReference>
<comment type="caution">
    <text evidence="1">The sequence shown here is derived from an EMBL/GenBank/DDBJ whole genome shotgun (WGS) entry which is preliminary data.</text>
</comment>
<accession>A0ABD5M5G3</accession>
<keyword evidence="2" id="KW-1185">Reference proteome</keyword>
<dbReference type="GO" id="GO:0005524">
    <property type="term" value="F:ATP binding"/>
    <property type="evidence" value="ECO:0007669"/>
    <property type="project" value="UniProtKB-KW"/>
</dbReference>